<keyword evidence="22" id="KW-1185">Reference proteome</keyword>
<keyword evidence="7 19" id="KW-0732">Signal</keyword>
<feature type="signal peptide" evidence="19">
    <location>
        <begin position="1"/>
        <end position="23"/>
    </location>
</feature>
<protein>
    <recommendedName>
        <fullName evidence="2">non-specific serine/threonine protein kinase</fullName>
        <ecNumber evidence="2">2.7.11.1</ecNumber>
    </recommendedName>
</protein>
<feature type="domain" description="Protein kinase" evidence="20">
    <location>
        <begin position="437"/>
        <end position="709"/>
    </location>
</feature>
<dbReference type="PANTHER" id="PTHR48006">
    <property type="entry name" value="LEUCINE-RICH REPEAT-CONTAINING PROTEIN DDB_G0281931-RELATED"/>
    <property type="match status" value="1"/>
</dbReference>
<evidence type="ECO:0000256" key="11">
    <source>
        <dbReference type="ARBA" id="ARBA00022840"/>
    </source>
</evidence>
<evidence type="ECO:0000256" key="6">
    <source>
        <dbReference type="ARBA" id="ARBA00022692"/>
    </source>
</evidence>
<evidence type="ECO:0000256" key="7">
    <source>
        <dbReference type="ARBA" id="ARBA00022729"/>
    </source>
</evidence>
<dbReference type="FunFam" id="3.80.10.10:FF:000673">
    <property type="entry name" value="Probable LRR receptor-like serine/threonine-protein kinase At2g02780"/>
    <property type="match status" value="1"/>
</dbReference>
<keyword evidence="9" id="KW-0547">Nucleotide-binding</keyword>
<evidence type="ECO:0000256" key="18">
    <source>
        <dbReference type="SAM" id="Phobius"/>
    </source>
</evidence>
<dbReference type="PANTHER" id="PTHR48006:SF73">
    <property type="entry name" value="PROTEIN KINASE DOMAIN-CONTAINING PROTEIN"/>
    <property type="match status" value="1"/>
</dbReference>
<dbReference type="InterPro" id="IPR011009">
    <property type="entry name" value="Kinase-like_dom_sf"/>
</dbReference>
<evidence type="ECO:0000256" key="4">
    <source>
        <dbReference type="ARBA" id="ARBA00022614"/>
    </source>
</evidence>
<evidence type="ECO:0000259" key="20">
    <source>
        <dbReference type="PROSITE" id="PS50011"/>
    </source>
</evidence>
<dbReference type="GO" id="GO:0005524">
    <property type="term" value="F:ATP binding"/>
    <property type="evidence" value="ECO:0007669"/>
    <property type="project" value="UniProtKB-KW"/>
</dbReference>
<dbReference type="Pfam" id="PF00069">
    <property type="entry name" value="Pkinase"/>
    <property type="match status" value="1"/>
</dbReference>
<dbReference type="SMART" id="SM00220">
    <property type="entry name" value="S_TKc"/>
    <property type="match status" value="1"/>
</dbReference>
<dbReference type="SUPFAM" id="SSF52058">
    <property type="entry name" value="L domain-like"/>
    <property type="match status" value="1"/>
</dbReference>
<feature type="chain" id="PRO_5043001544" description="non-specific serine/threonine protein kinase" evidence="19">
    <location>
        <begin position="24"/>
        <end position="732"/>
    </location>
</feature>
<evidence type="ECO:0000313" key="21">
    <source>
        <dbReference type="EMBL" id="KAK9119386.1"/>
    </source>
</evidence>
<feature type="transmembrane region" description="Helical" evidence="18">
    <location>
        <begin position="354"/>
        <end position="379"/>
    </location>
</feature>
<keyword evidence="4" id="KW-0433">Leucine-rich repeat</keyword>
<gene>
    <name evidence="21" type="ORF">Scep_017479</name>
</gene>
<dbReference type="SUPFAM" id="SSF56112">
    <property type="entry name" value="Protein kinase-like (PK-like)"/>
    <property type="match status" value="1"/>
</dbReference>
<dbReference type="GO" id="GO:0004674">
    <property type="term" value="F:protein serine/threonine kinase activity"/>
    <property type="evidence" value="ECO:0007669"/>
    <property type="project" value="UniProtKB-KW"/>
</dbReference>
<dbReference type="Pfam" id="PF00560">
    <property type="entry name" value="LRR_1"/>
    <property type="match status" value="1"/>
</dbReference>
<sequence>MAKNGALFGLIFVISLSIPLSLAQLVPSEARILFRLRQIIEFPPILQHWNRSTEFCNHSVSPFLTVLCSENHVTQFVLIGNKSSTSVSAMNFTATEQTLSQSFSNDAFFTTITKLTSLKSLSLVSLGLWGPIPTKIDRLKSLELLNLSKNHFSGDIPSTITNLKSLKSVVLAENSLNGSVPDFTKLGNLEELDLGRNLLGPEFPSLGTKIVNLVLKSNTFRSQIPSTIARFDRLQRLDVSNNEFNGVVPDALFALPEIKQLNLAGNALSGALSMESQCSESLEFVDLSNNLLTGGMPMCLNSNSSRRTVLFSGNCLKAGEIEYQHPASFCYEKPLSVMPSIQLEKKKGKPKPKLGLIFGAVGAVVGGVAVLVLLVLAVVPRLRRRKTPNKAVRTISISNKASVDARLAPTDTSLRVLGLPPYQIFSFEDIEDATNSFEQSNLMEDGSHGQLYKGWLRDGSMVVVRCLQLKQARSHQSLARAMESISKLQHQNLVSIVGHCIGSEVQEANNKASNMFLVYEYMSYYTLKSLLTEQRRQDPLKWQQRMSIITGVAKGLQFLHTGTSPGMFGNDLKAENIMLDDNLSTKINSYRLPLVSLIGSACSGPLRSGELNYPTHGEKEDIYQLGIVLLEVVTGKLITSQSELEVKITQLQQSLTGSPSKLRELADATIHGTFSLDSLRNTIEIAFNCLSKQPSERPSIEDVLWNLQYSAQLQEGWTPNGESFSRQSYSSI</sequence>
<dbReference type="PROSITE" id="PS50011">
    <property type="entry name" value="PROTEIN_KINASE_DOM"/>
    <property type="match status" value="1"/>
</dbReference>
<dbReference type="Gene3D" id="3.80.10.10">
    <property type="entry name" value="Ribonuclease Inhibitor"/>
    <property type="match status" value="1"/>
</dbReference>
<comment type="catalytic activity">
    <reaction evidence="16">
        <text>L-threonyl-[protein] + ATP = O-phospho-L-threonyl-[protein] + ADP + H(+)</text>
        <dbReference type="Rhea" id="RHEA:46608"/>
        <dbReference type="Rhea" id="RHEA-COMP:11060"/>
        <dbReference type="Rhea" id="RHEA-COMP:11605"/>
        <dbReference type="ChEBI" id="CHEBI:15378"/>
        <dbReference type="ChEBI" id="CHEBI:30013"/>
        <dbReference type="ChEBI" id="CHEBI:30616"/>
        <dbReference type="ChEBI" id="CHEBI:61977"/>
        <dbReference type="ChEBI" id="CHEBI:456216"/>
        <dbReference type="EC" id="2.7.11.1"/>
    </reaction>
</comment>
<evidence type="ECO:0000313" key="22">
    <source>
        <dbReference type="Proteomes" id="UP001419268"/>
    </source>
</evidence>
<dbReference type="Gene3D" id="1.10.510.10">
    <property type="entry name" value="Transferase(Phosphotransferase) domain 1"/>
    <property type="match status" value="1"/>
</dbReference>
<dbReference type="EMBL" id="JBBNAG010000007">
    <property type="protein sequence ID" value="KAK9119386.1"/>
    <property type="molecule type" value="Genomic_DNA"/>
</dbReference>
<keyword evidence="15" id="KW-0325">Glycoprotein</keyword>
<keyword evidence="13 18" id="KW-0472">Membrane</keyword>
<proteinExistence type="predicted"/>
<evidence type="ECO:0000256" key="19">
    <source>
        <dbReference type="SAM" id="SignalP"/>
    </source>
</evidence>
<comment type="caution">
    <text evidence="21">The sequence shown here is derived from an EMBL/GenBank/DDBJ whole genome shotgun (WGS) entry which is preliminary data.</text>
</comment>
<dbReference type="FunFam" id="3.80.10.10:FF:000041">
    <property type="entry name" value="LRR receptor-like serine/threonine-protein kinase ERECTA"/>
    <property type="match status" value="1"/>
</dbReference>
<evidence type="ECO:0000256" key="10">
    <source>
        <dbReference type="ARBA" id="ARBA00022777"/>
    </source>
</evidence>
<evidence type="ECO:0000256" key="14">
    <source>
        <dbReference type="ARBA" id="ARBA00023170"/>
    </source>
</evidence>
<evidence type="ECO:0000256" key="15">
    <source>
        <dbReference type="ARBA" id="ARBA00023180"/>
    </source>
</evidence>
<reference evidence="21 22" key="1">
    <citation type="submission" date="2024-01" db="EMBL/GenBank/DDBJ databases">
        <title>Genome assemblies of Stephania.</title>
        <authorList>
            <person name="Yang L."/>
        </authorList>
    </citation>
    <scope>NUCLEOTIDE SEQUENCE [LARGE SCALE GENOMIC DNA]</scope>
    <source>
        <strain evidence="21">JXDWG</strain>
        <tissue evidence="21">Leaf</tissue>
    </source>
</reference>
<comment type="subcellular location">
    <subcellularLocation>
        <location evidence="1">Membrane</location>
        <topology evidence="1">Single-pass type I membrane protein</topology>
    </subcellularLocation>
</comment>
<keyword evidence="11" id="KW-0067">ATP-binding</keyword>
<keyword evidence="10" id="KW-0418">Kinase</keyword>
<keyword evidence="3" id="KW-0723">Serine/threonine-protein kinase</keyword>
<comment type="catalytic activity">
    <reaction evidence="17">
        <text>L-seryl-[protein] + ATP = O-phospho-L-seryl-[protein] + ADP + H(+)</text>
        <dbReference type="Rhea" id="RHEA:17989"/>
        <dbReference type="Rhea" id="RHEA-COMP:9863"/>
        <dbReference type="Rhea" id="RHEA-COMP:11604"/>
        <dbReference type="ChEBI" id="CHEBI:15378"/>
        <dbReference type="ChEBI" id="CHEBI:29999"/>
        <dbReference type="ChEBI" id="CHEBI:30616"/>
        <dbReference type="ChEBI" id="CHEBI:83421"/>
        <dbReference type="ChEBI" id="CHEBI:456216"/>
        <dbReference type="EC" id="2.7.11.1"/>
    </reaction>
</comment>
<dbReference type="Proteomes" id="UP001419268">
    <property type="component" value="Unassembled WGS sequence"/>
</dbReference>
<evidence type="ECO:0000256" key="13">
    <source>
        <dbReference type="ARBA" id="ARBA00023136"/>
    </source>
</evidence>
<keyword evidence="14" id="KW-0675">Receptor</keyword>
<evidence type="ECO:0000256" key="12">
    <source>
        <dbReference type="ARBA" id="ARBA00022989"/>
    </source>
</evidence>
<name>A0AAP0IRE9_9MAGN</name>
<dbReference type="EC" id="2.7.11.1" evidence="2"/>
<evidence type="ECO:0000256" key="2">
    <source>
        <dbReference type="ARBA" id="ARBA00012513"/>
    </source>
</evidence>
<evidence type="ECO:0000256" key="16">
    <source>
        <dbReference type="ARBA" id="ARBA00047899"/>
    </source>
</evidence>
<evidence type="ECO:0000256" key="1">
    <source>
        <dbReference type="ARBA" id="ARBA00004479"/>
    </source>
</evidence>
<keyword evidence="6 18" id="KW-0812">Transmembrane</keyword>
<dbReference type="AlphaFoldDB" id="A0AAP0IRE9"/>
<dbReference type="GO" id="GO:0016020">
    <property type="term" value="C:membrane"/>
    <property type="evidence" value="ECO:0007669"/>
    <property type="project" value="UniProtKB-SubCell"/>
</dbReference>
<keyword evidence="12 18" id="KW-1133">Transmembrane helix</keyword>
<dbReference type="InterPro" id="IPR000719">
    <property type="entry name" value="Prot_kinase_dom"/>
</dbReference>
<organism evidence="21 22">
    <name type="scientific">Stephania cephalantha</name>
    <dbReference type="NCBI Taxonomy" id="152367"/>
    <lineage>
        <taxon>Eukaryota</taxon>
        <taxon>Viridiplantae</taxon>
        <taxon>Streptophyta</taxon>
        <taxon>Embryophyta</taxon>
        <taxon>Tracheophyta</taxon>
        <taxon>Spermatophyta</taxon>
        <taxon>Magnoliopsida</taxon>
        <taxon>Ranunculales</taxon>
        <taxon>Menispermaceae</taxon>
        <taxon>Menispermoideae</taxon>
        <taxon>Cissampelideae</taxon>
        <taxon>Stephania</taxon>
    </lineage>
</organism>
<evidence type="ECO:0000256" key="3">
    <source>
        <dbReference type="ARBA" id="ARBA00022527"/>
    </source>
</evidence>
<evidence type="ECO:0000256" key="5">
    <source>
        <dbReference type="ARBA" id="ARBA00022679"/>
    </source>
</evidence>
<keyword evidence="5" id="KW-0808">Transferase</keyword>
<dbReference type="Pfam" id="PF13855">
    <property type="entry name" value="LRR_8"/>
    <property type="match status" value="1"/>
</dbReference>
<evidence type="ECO:0000256" key="8">
    <source>
        <dbReference type="ARBA" id="ARBA00022737"/>
    </source>
</evidence>
<keyword evidence="8" id="KW-0677">Repeat</keyword>
<dbReference type="Gene3D" id="3.30.200.20">
    <property type="entry name" value="Phosphorylase Kinase, domain 1"/>
    <property type="match status" value="1"/>
</dbReference>
<dbReference type="InterPro" id="IPR051824">
    <property type="entry name" value="LRR_Rcpt-Like_S/T_Kinase"/>
</dbReference>
<accession>A0AAP0IRE9</accession>
<dbReference type="FunFam" id="1.10.510.10:FF:000431">
    <property type="entry name" value="Putative inactive leucine-rich repeat receptor-like protein kinase"/>
    <property type="match status" value="1"/>
</dbReference>
<dbReference type="InterPro" id="IPR032675">
    <property type="entry name" value="LRR_dom_sf"/>
</dbReference>
<dbReference type="InterPro" id="IPR001611">
    <property type="entry name" value="Leu-rich_rpt"/>
</dbReference>
<evidence type="ECO:0000256" key="9">
    <source>
        <dbReference type="ARBA" id="ARBA00022741"/>
    </source>
</evidence>
<evidence type="ECO:0000256" key="17">
    <source>
        <dbReference type="ARBA" id="ARBA00048679"/>
    </source>
</evidence>